<dbReference type="InterPro" id="IPR001789">
    <property type="entry name" value="Sig_transdc_resp-reg_receiver"/>
</dbReference>
<feature type="region of interest" description="Disordered" evidence="7">
    <location>
        <begin position="384"/>
        <end position="405"/>
    </location>
</feature>
<dbReference type="Gene3D" id="1.10.3210.10">
    <property type="entry name" value="Hypothetical protein af1432"/>
    <property type="match status" value="1"/>
</dbReference>
<evidence type="ECO:0000259" key="8">
    <source>
        <dbReference type="PROSITE" id="PS50110"/>
    </source>
</evidence>
<name>A0A1Y0D4T0_9GAMM</name>
<evidence type="ECO:0000313" key="11">
    <source>
        <dbReference type="Proteomes" id="UP000243937"/>
    </source>
</evidence>
<keyword evidence="3" id="KW-0805">Transcription regulation</keyword>
<evidence type="ECO:0000256" key="5">
    <source>
        <dbReference type="ARBA" id="ARBA00023163"/>
    </source>
</evidence>
<evidence type="ECO:0000256" key="7">
    <source>
        <dbReference type="SAM" id="MobiDB-lite"/>
    </source>
</evidence>
<proteinExistence type="predicted"/>
<dbReference type="RefSeq" id="WP_087036095.1">
    <property type="nucleotide sequence ID" value="NZ_CP021377.1"/>
</dbReference>
<dbReference type="Pfam" id="PF00072">
    <property type="entry name" value="Response_reg"/>
    <property type="match status" value="1"/>
</dbReference>
<dbReference type="PANTHER" id="PTHR48111:SF1">
    <property type="entry name" value="TWO-COMPONENT RESPONSE REGULATOR ORR33"/>
    <property type="match status" value="1"/>
</dbReference>
<evidence type="ECO:0000256" key="1">
    <source>
        <dbReference type="ARBA" id="ARBA00022553"/>
    </source>
</evidence>
<organism evidence="10 11">
    <name type="scientific">Oceanisphaera profunda</name>
    <dbReference type="NCBI Taxonomy" id="1416627"/>
    <lineage>
        <taxon>Bacteria</taxon>
        <taxon>Pseudomonadati</taxon>
        <taxon>Pseudomonadota</taxon>
        <taxon>Gammaproteobacteria</taxon>
        <taxon>Aeromonadales</taxon>
        <taxon>Aeromonadaceae</taxon>
        <taxon>Oceanisphaera</taxon>
    </lineage>
</organism>
<dbReference type="SUPFAM" id="SSF109604">
    <property type="entry name" value="HD-domain/PDEase-like"/>
    <property type="match status" value="1"/>
</dbReference>
<dbReference type="KEGG" id="opf:CBP31_07850"/>
<feature type="domain" description="HDOD" evidence="9">
    <location>
        <begin position="146"/>
        <end position="336"/>
    </location>
</feature>
<keyword evidence="1" id="KW-0597">Phosphoprotein</keyword>
<accession>A0A1Y0D4T0</accession>
<evidence type="ECO:0000256" key="2">
    <source>
        <dbReference type="ARBA" id="ARBA00023012"/>
    </source>
</evidence>
<gene>
    <name evidence="10" type="ORF">CBP31_07850</name>
</gene>
<dbReference type="GO" id="GO:0032993">
    <property type="term" value="C:protein-DNA complex"/>
    <property type="evidence" value="ECO:0007669"/>
    <property type="project" value="TreeGrafter"/>
</dbReference>
<dbReference type="OrthoDB" id="2085719at2"/>
<dbReference type="GO" id="GO:0005829">
    <property type="term" value="C:cytosol"/>
    <property type="evidence" value="ECO:0007669"/>
    <property type="project" value="TreeGrafter"/>
</dbReference>
<evidence type="ECO:0000256" key="6">
    <source>
        <dbReference type="PROSITE-ProRule" id="PRU00169"/>
    </source>
</evidence>
<dbReference type="EMBL" id="CP021377">
    <property type="protein sequence ID" value="ART82543.1"/>
    <property type="molecule type" value="Genomic_DNA"/>
</dbReference>
<evidence type="ECO:0008006" key="12">
    <source>
        <dbReference type="Google" id="ProtNLM"/>
    </source>
</evidence>
<dbReference type="PANTHER" id="PTHR48111">
    <property type="entry name" value="REGULATOR OF RPOS"/>
    <property type="match status" value="1"/>
</dbReference>
<dbReference type="PROSITE" id="PS50110">
    <property type="entry name" value="RESPONSE_REGULATORY"/>
    <property type="match status" value="1"/>
</dbReference>
<dbReference type="InterPro" id="IPR013976">
    <property type="entry name" value="HDOD"/>
</dbReference>
<keyword evidence="4" id="KW-0238">DNA-binding</keyword>
<reference evidence="10 11" key="1">
    <citation type="journal article" date="2014" name="Int. J. Syst. Evol. Microbiol.">
        <title>Oceanisphaera profunda sp. nov., a marine bacterium isolated from deep-sea sediment, and emended description of the genus Oceanisphaera.</title>
        <authorList>
            <person name="Xu Z."/>
            <person name="Zhang X.Y."/>
            <person name="Su H.N."/>
            <person name="Yu Z.C."/>
            <person name="Liu C."/>
            <person name="Li H."/>
            <person name="Chen X.L."/>
            <person name="Song X.Y."/>
            <person name="Xie B.B."/>
            <person name="Qin Q.L."/>
            <person name="Zhou B.C."/>
            <person name="Shi M."/>
            <person name="Huang Y."/>
            <person name="Zhang Y.Z."/>
        </authorList>
    </citation>
    <scope>NUCLEOTIDE SEQUENCE [LARGE SCALE GENOMIC DNA]</scope>
    <source>
        <strain evidence="10 11">SM1222</strain>
    </source>
</reference>
<dbReference type="Proteomes" id="UP000243937">
    <property type="component" value="Chromosome"/>
</dbReference>
<dbReference type="Gene3D" id="3.40.50.2300">
    <property type="match status" value="1"/>
</dbReference>
<dbReference type="PROSITE" id="PS51833">
    <property type="entry name" value="HDOD"/>
    <property type="match status" value="1"/>
</dbReference>
<keyword evidence="2" id="KW-0902">Two-component regulatory system</keyword>
<keyword evidence="11" id="KW-1185">Reference proteome</keyword>
<evidence type="ECO:0000313" key="10">
    <source>
        <dbReference type="EMBL" id="ART82543.1"/>
    </source>
</evidence>
<feature type="compositionally biased region" description="Polar residues" evidence="7">
    <location>
        <begin position="387"/>
        <end position="405"/>
    </location>
</feature>
<keyword evidence="5" id="KW-0804">Transcription</keyword>
<dbReference type="SUPFAM" id="SSF52172">
    <property type="entry name" value="CheY-like"/>
    <property type="match status" value="1"/>
</dbReference>
<dbReference type="CDD" id="cd00156">
    <property type="entry name" value="REC"/>
    <property type="match status" value="1"/>
</dbReference>
<dbReference type="InterPro" id="IPR011006">
    <property type="entry name" value="CheY-like_superfamily"/>
</dbReference>
<dbReference type="GO" id="GO:0000156">
    <property type="term" value="F:phosphorelay response regulator activity"/>
    <property type="evidence" value="ECO:0007669"/>
    <property type="project" value="TreeGrafter"/>
</dbReference>
<dbReference type="InterPro" id="IPR039420">
    <property type="entry name" value="WalR-like"/>
</dbReference>
<evidence type="ECO:0000259" key="9">
    <source>
        <dbReference type="PROSITE" id="PS51833"/>
    </source>
</evidence>
<sequence length="405" mass="43842">MDILLLDNDPLVAELIEQVLTNLAPHAHVQHCSTLATAKAAWQPSMQLVICEYQLADGPGLDLVKLVRNQAPELPVVMISAHSDREAVIAAARCGVSEFIAKPLNLPMLQQRLEPLLARLIQQQSQTELTVCLSTWLSQTLTGKLTLPTELALEAVLPLLESSAELSAQDLARAWKNEIPLTARLLNLANGTSLKRSGQPISRVDEAISILGVDMALATAMALALDIRGSLQDARLLKQAQLYHSTAEQVASLARAMAMSVGLSSASCYTAGLLSRVGELAVLRALQDFIAQGATLNDEQLPLAMSEWSPKYGNQLKVQWGLPLPTRELIGAIHQAPTHTTQRPLLIMHLAALRVASHLDTPEALRMLRQAGLDVEKWWPKAAEGASHTQPSQEAFSLSSAANRN</sequence>
<dbReference type="SMART" id="SM00448">
    <property type="entry name" value="REC"/>
    <property type="match status" value="1"/>
</dbReference>
<dbReference type="GO" id="GO:0006355">
    <property type="term" value="P:regulation of DNA-templated transcription"/>
    <property type="evidence" value="ECO:0007669"/>
    <property type="project" value="TreeGrafter"/>
</dbReference>
<comment type="caution">
    <text evidence="6">Lacks conserved residue(s) required for the propagation of feature annotation.</text>
</comment>
<protein>
    <recommendedName>
        <fullName evidence="12">Response regulator</fullName>
    </recommendedName>
</protein>
<dbReference type="AlphaFoldDB" id="A0A1Y0D4T0"/>
<dbReference type="GO" id="GO:0000976">
    <property type="term" value="F:transcription cis-regulatory region binding"/>
    <property type="evidence" value="ECO:0007669"/>
    <property type="project" value="TreeGrafter"/>
</dbReference>
<evidence type="ECO:0000256" key="3">
    <source>
        <dbReference type="ARBA" id="ARBA00023015"/>
    </source>
</evidence>
<dbReference type="Pfam" id="PF08668">
    <property type="entry name" value="HDOD"/>
    <property type="match status" value="1"/>
</dbReference>
<evidence type="ECO:0000256" key="4">
    <source>
        <dbReference type="ARBA" id="ARBA00023125"/>
    </source>
</evidence>
<feature type="domain" description="Response regulatory" evidence="8">
    <location>
        <begin position="2"/>
        <end position="117"/>
    </location>
</feature>